<dbReference type="AlphaFoldDB" id="A0A916S9M0"/>
<name>A0A916S9M0_9MICO</name>
<dbReference type="Gene3D" id="3.50.50.60">
    <property type="entry name" value="FAD/NAD(P)-binding domain"/>
    <property type="match status" value="2"/>
</dbReference>
<evidence type="ECO:0000256" key="3">
    <source>
        <dbReference type="ARBA" id="ARBA00048132"/>
    </source>
</evidence>
<dbReference type="RefSeq" id="WP_188508845.1">
    <property type="nucleotide sequence ID" value="NZ_BMGB01000001.1"/>
</dbReference>
<dbReference type="InterPro" id="IPR050097">
    <property type="entry name" value="Ferredoxin-NADP_redctase_2"/>
</dbReference>
<dbReference type="InterPro" id="IPR036188">
    <property type="entry name" value="FAD/NAD-bd_sf"/>
</dbReference>
<keyword evidence="2" id="KW-0560">Oxidoreductase</keyword>
<dbReference type="InterPro" id="IPR000595">
    <property type="entry name" value="cNMP-bd_dom"/>
</dbReference>
<dbReference type="InterPro" id="IPR014710">
    <property type="entry name" value="RmlC-like_jellyroll"/>
</dbReference>
<dbReference type="Pfam" id="PF00027">
    <property type="entry name" value="cNMP_binding"/>
    <property type="match status" value="1"/>
</dbReference>
<evidence type="ECO:0000256" key="1">
    <source>
        <dbReference type="ARBA" id="ARBA00022630"/>
    </source>
</evidence>
<dbReference type="SUPFAM" id="SSF51206">
    <property type="entry name" value="cAMP-binding domain-like"/>
    <property type="match status" value="1"/>
</dbReference>
<dbReference type="SUPFAM" id="SSF51905">
    <property type="entry name" value="FAD/NAD(P)-binding domain"/>
    <property type="match status" value="1"/>
</dbReference>
<dbReference type="InterPro" id="IPR023753">
    <property type="entry name" value="FAD/NAD-binding_dom"/>
</dbReference>
<dbReference type="InterPro" id="IPR018490">
    <property type="entry name" value="cNMP-bd_dom_sf"/>
</dbReference>
<dbReference type="SMART" id="SM00100">
    <property type="entry name" value="cNMP"/>
    <property type="match status" value="1"/>
</dbReference>
<keyword evidence="1" id="KW-0285">Flavoprotein</keyword>
<sequence length="552" mass="57846">MTIPIDAQAQPAAGLTEVLQERLRSYGTPHATVAGEVLYKVGDPGYDLILIEEGTAVVVREATPGSPEEVVSRQNAGGILGEMSLLSRQTVYLTARMEEGGVIHRISPDNLRRLMSTDAELSDMLLTIFMARRQQLQTSAAGSVEIVGHSRSAESLALRTYVARLQLPSRWFEADSPEGAALMRVAEVDATQLPAIIVPEGVIKNATPGLLAQRSGLTYRADSPSEIDLVVVGAGPAGLAATVYGASEGLNTMLLDAVGPGGQAAASSRIENYLGFPNGLSGEDLIARANTQALKFGAHVYSPCKVVGLESVSDGLKILLEDGGAIATKAVIIATGARYKVLDLDRWSDFEGAGIYFAATELEVRPLAGKPVTVVGGANSAGQAAIFLASKGCAVNIVIRGSDISAGMSSYLVDRIEADPLIEVRSSTEVSELRGDAFLSAITLTDRAGGGAEVVPCDGLFCFIGATPATGWLQDVALDDHGFVLTDSRIGDDRLDERWATLDRRPLAFETSVPRVFAVGDVRQGSMKRVAAAVGEGASAVASTHAAIRVMA</sequence>
<dbReference type="PRINTS" id="PR00469">
    <property type="entry name" value="PNDRDTASEII"/>
</dbReference>
<protein>
    <submittedName>
        <fullName evidence="5">Thioredoxin reductase</fullName>
    </submittedName>
</protein>
<dbReference type="CDD" id="cd00038">
    <property type="entry name" value="CAP_ED"/>
    <property type="match status" value="1"/>
</dbReference>
<dbReference type="GO" id="GO:0004791">
    <property type="term" value="F:thioredoxin-disulfide reductase (NADPH) activity"/>
    <property type="evidence" value="ECO:0007669"/>
    <property type="project" value="UniProtKB-EC"/>
</dbReference>
<proteinExistence type="predicted"/>
<evidence type="ECO:0000256" key="2">
    <source>
        <dbReference type="ARBA" id="ARBA00023002"/>
    </source>
</evidence>
<comment type="caution">
    <text evidence="5">The sequence shown here is derived from an EMBL/GenBank/DDBJ whole genome shotgun (WGS) entry which is preliminary data.</text>
</comment>
<evidence type="ECO:0000313" key="6">
    <source>
        <dbReference type="Proteomes" id="UP000606922"/>
    </source>
</evidence>
<evidence type="ECO:0000313" key="5">
    <source>
        <dbReference type="EMBL" id="GGA90836.1"/>
    </source>
</evidence>
<evidence type="ECO:0000259" key="4">
    <source>
        <dbReference type="PROSITE" id="PS50042"/>
    </source>
</evidence>
<accession>A0A916S9M0</accession>
<dbReference type="Proteomes" id="UP000606922">
    <property type="component" value="Unassembled WGS sequence"/>
</dbReference>
<dbReference type="PROSITE" id="PS50042">
    <property type="entry name" value="CNMP_BINDING_3"/>
    <property type="match status" value="1"/>
</dbReference>
<dbReference type="PRINTS" id="PR00368">
    <property type="entry name" value="FADPNR"/>
</dbReference>
<keyword evidence="6" id="KW-1185">Reference proteome</keyword>
<reference evidence="5" key="1">
    <citation type="journal article" date="2014" name="Int. J. Syst. Evol. Microbiol.">
        <title>Complete genome sequence of Corynebacterium casei LMG S-19264T (=DSM 44701T), isolated from a smear-ripened cheese.</title>
        <authorList>
            <consortium name="US DOE Joint Genome Institute (JGI-PGF)"/>
            <person name="Walter F."/>
            <person name="Albersmeier A."/>
            <person name="Kalinowski J."/>
            <person name="Ruckert C."/>
        </authorList>
    </citation>
    <scope>NUCLEOTIDE SEQUENCE</scope>
    <source>
        <strain evidence="5">CGMCC 1.12813</strain>
    </source>
</reference>
<comment type="catalytic activity">
    <reaction evidence="3">
        <text>[thioredoxin]-dithiol + NADP(+) = [thioredoxin]-disulfide + NADPH + H(+)</text>
        <dbReference type="Rhea" id="RHEA:20345"/>
        <dbReference type="Rhea" id="RHEA-COMP:10698"/>
        <dbReference type="Rhea" id="RHEA-COMP:10700"/>
        <dbReference type="ChEBI" id="CHEBI:15378"/>
        <dbReference type="ChEBI" id="CHEBI:29950"/>
        <dbReference type="ChEBI" id="CHEBI:50058"/>
        <dbReference type="ChEBI" id="CHEBI:57783"/>
        <dbReference type="ChEBI" id="CHEBI:58349"/>
        <dbReference type="EC" id="1.8.1.9"/>
    </reaction>
</comment>
<dbReference type="PANTHER" id="PTHR48105">
    <property type="entry name" value="THIOREDOXIN REDUCTASE 1-RELATED-RELATED"/>
    <property type="match status" value="1"/>
</dbReference>
<dbReference type="EMBL" id="BMGB01000001">
    <property type="protein sequence ID" value="GGA90836.1"/>
    <property type="molecule type" value="Genomic_DNA"/>
</dbReference>
<dbReference type="Gene3D" id="2.60.120.10">
    <property type="entry name" value="Jelly Rolls"/>
    <property type="match status" value="1"/>
</dbReference>
<feature type="domain" description="Cyclic nucleotide-binding" evidence="4">
    <location>
        <begin position="34"/>
        <end position="132"/>
    </location>
</feature>
<gene>
    <name evidence="5" type="primary">trxB</name>
    <name evidence="5" type="ORF">GCM10010979_01920</name>
</gene>
<reference evidence="5" key="2">
    <citation type="submission" date="2020-09" db="EMBL/GenBank/DDBJ databases">
        <authorList>
            <person name="Sun Q."/>
            <person name="Zhou Y."/>
        </authorList>
    </citation>
    <scope>NUCLEOTIDE SEQUENCE</scope>
    <source>
        <strain evidence="5">CGMCC 1.12813</strain>
    </source>
</reference>
<dbReference type="Pfam" id="PF07992">
    <property type="entry name" value="Pyr_redox_2"/>
    <property type="match status" value="1"/>
</dbReference>
<organism evidence="5 6">
    <name type="scientific">Conyzicola nivalis</name>
    <dbReference type="NCBI Taxonomy" id="1477021"/>
    <lineage>
        <taxon>Bacteria</taxon>
        <taxon>Bacillati</taxon>
        <taxon>Actinomycetota</taxon>
        <taxon>Actinomycetes</taxon>
        <taxon>Micrococcales</taxon>
        <taxon>Microbacteriaceae</taxon>
        <taxon>Conyzicola</taxon>
    </lineage>
</organism>